<evidence type="ECO:0000313" key="6">
    <source>
        <dbReference type="Proteomes" id="UP001500839"/>
    </source>
</evidence>
<dbReference type="Pfam" id="PF17932">
    <property type="entry name" value="TetR_C_24"/>
    <property type="match status" value="1"/>
</dbReference>
<dbReference type="PANTHER" id="PTHR30055">
    <property type="entry name" value="HTH-TYPE TRANSCRIPTIONAL REGULATOR RUTR"/>
    <property type="match status" value="1"/>
</dbReference>
<proteinExistence type="predicted"/>
<dbReference type="PANTHER" id="PTHR30055:SF237">
    <property type="entry name" value="TRANSCRIPTIONAL REPRESSOR MCE3R"/>
    <property type="match status" value="1"/>
</dbReference>
<evidence type="ECO:0000259" key="4">
    <source>
        <dbReference type="PROSITE" id="PS50977"/>
    </source>
</evidence>
<evidence type="ECO:0000313" key="5">
    <source>
        <dbReference type="EMBL" id="GAA4809820.1"/>
    </source>
</evidence>
<feature type="DNA-binding region" description="H-T-H motif" evidence="2">
    <location>
        <begin position="47"/>
        <end position="66"/>
    </location>
</feature>
<comment type="caution">
    <text evidence="5">The sequence shown here is derived from an EMBL/GenBank/DDBJ whole genome shotgun (WGS) entry which is preliminary data.</text>
</comment>
<evidence type="ECO:0000256" key="2">
    <source>
        <dbReference type="PROSITE-ProRule" id="PRU00335"/>
    </source>
</evidence>
<evidence type="ECO:0000256" key="1">
    <source>
        <dbReference type="ARBA" id="ARBA00023125"/>
    </source>
</evidence>
<dbReference type="InterPro" id="IPR050109">
    <property type="entry name" value="HTH-type_TetR-like_transc_reg"/>
</dbReference>
<dbReference type="PROSITE" id="PS01081">
    <property type="entry name" value="HTH_TETR_1"/>
    <property type="match status" value="1"/>
</dbReference>
<reference evidence="6" key="1">
    <citation type="journal article" date="2019" name="Int. J. Syst. Evol. Microbiol.">
        <title>The Global Catalogue of Microorganisms (GCM) 10K type strain sequencing project: providing services to taxonomists for standard genome sequencing and annotation.</title>
        <authorList>
            <consortium name="The Broad Institute Genomics Platform"/>
            <consortium name="The Broad Institute Genome Sequencing Center for Infectious Disease"/>
            <person name="Wu L."/>
            <person name="Ma J."/>
        </authorList>
    </citation>
    <scope>NUCLEOTIDE SEQUENCE [LARGE SCALE GENOMIC DNA]</scope>
    <source>
        <strain evidence="6">JCM 18542</strain>
    </source>
</reference>
<dbReference type="InterPro" id="IPR001647">
    <property type="entry name" value="HTH_TetR"/>
</dbReference>
<dbReference type="Gene3D" id="1.10.10.60">
    <property type="entry name" value="Homeodomain-like"/>
    <property type="match status" value="1"/>
</dbReference>
<dbReference type="EMBL" id="BAABKQ010000001">
    <property type="protein sequence ID" value="GAA4809820.1"/>
    <property type="molecule type" value="Genomic_DNA"/>
</dbReference>
<dbReference type="InterPro" id="IPR009057">
    <property type="entry name" value="Homeodomain-like_sf"/>
</dbReference>
<dbReference type="RefSeq" id="WP_200170718.1">
    <property type="nucleotide sequence ID" value="NZ_BAABKQ010000001.1"/>
</dbReference>
<keyword evidence="1 2" id="KW-0238">DNA-binding</keyword>
<organism evidence="5 6">
    <name type="scientific">Tomitella cavernea</name>
    <dbReference type="NCBI Taxonomy" id="1387982"/>
    <lineage>
        <taxon>Bacteria</taxon>
        <taxon>Bacillati</taxon>
        <taxon>Actinomycetota</taxon>
        <taxon>Actinomycetes</taxon>
        <taxon>Mycobacteriales</taxon>
        <taxon>Tomitella</taxon>
    </lineage>
</organism>
<feature type="region of interest" description="Disordered" evidence="3">
    <location>
        <begin position="1"/>
        <end position="20"/>
    </location>
</feature>
<accession>A0ABP9CIR9</accession>
<dbReference type="PRINTS" id="PR00455">
    <property type="entry name" value="HTHTETR"/>
</dbReference>
<gene>
    <name evidence="5" type="ORF">GCM10023353_12390</name>
</gene>
<sequence length="211" mass="22734">MTGVEADGADTSAEGGTLRDRQKADRRLRLLNAAARLFADRGYGGVSMRDLGAAADVSGPAVYRHFASKQDVLVELLVGISERLLADGRAQVSIADGPDDALRRLVAAHARFAVADEDLIRIQDRSLSVLEPDAERRVRRLQREYVELWASTLCELDARLSVRDARFRAHAAFGLMNSTPHAPSVDAVGGGHAVRLLSAMALAALRVPLAD</sequence>
<dbReference type="InterPro" id="IPR023772">
    <property type="entry name" value="DNA-bd_HTH_TetR-type_CS"/>
</dbReference>
<dbReference type="InterPro" id="IPR041490">
    <property type="entry name" value="KstR2_TetR_C"/>
</dbReference>
<dbReference type="Pfam" id="PF00440">
    <property type="entry name" value="TetR_N"/>
    <property type="match status" value="1"/>
</dbReference>
<protein>
    <submittedName>
        <fullName evidence="5">TetR/AcrR family transcriptional regulator</fullName>
    </submittedName>
</protein>
<dbReference type="PROSITE" id="PS50977">
    <property type="entry name" value="HTH_TETR_2"/>
    <property type="match status" value="1"/>
</dbReference>
<keyword evidence="6" id="KW-1185">Reference proteome</keyword>
<dbReference type="SUPFAM" id="SSF46689">
    <property type="entry name" value="Homeodomain-like"/>
    <property type="match status" value="1"/>
</dbReference>
<dbReference type="Gene3D" id="1.10.357.10">
    <property type="entry name" value="Tetracycline Repressor, domain 2"/>
    <property type="match status" value="1"/>
</dbReference>
<name>A0ABP9CIR9_9ACTN</name>
<feature type="domain" description="HTH tetR-type" evidence="4">
    <location>
        <begin position="24"/>
        <end position="84"/>
    </location>
</feature>
<dbReference type="Proteomes" id="UP001500839">
    <property type="component" value="Unassembled WGS sequence"/>
</dbReference>
<evidence type="ECO:0000256" key="3">
    <source>
        <dbReference type="SAM" id="MobiDB-lite"/>
    </source>
</evidence>